<evidence type="ECO:0000313" key="4">
    <source>
        <dbReference type="Proteomes" id="UP000008068"/>
    </source>
</evidence>
<dbReference type="eggNOG" id="ENOG502SBKW">
    <property type="taxonomic scope" value="Eukaryota"/>
</dbReference>
<dbReference type="AlphaFoldDB" id="G0P4D8"/>
<feature type="compositionally biased region" description="Basic and acidic residues" evidence="1">
    <location>
        <begin position="72"/>
        <end position="83"/>
    </location>
</feature>
<dbReference type="STRING" id="135651.G0P4D8"/>
<dbReference type="OMA" id="MHIPVTE"/>
<accession>G0P4D8</accession>
<dbReference type="Proteomes" id="UP000008068">
    <property type="component" value="Unassembled WGS sequence"/>
</dbReference>
<feature type="chain" id="PRO_5003406854" evidence="2">
    <location>
        <begin position="23"/>
        <end position="362"/>
    </location>
</feature>
<dbReference type="InParanoid" id="G0P4D8"/>
<feature type="signal peptide" evidence="2">
    <location>
        <begin position="1"/>
        <end position="22"/>
    </location>
</feature>
<feature type="compositionally biased region" description="Low complexity" evidence="1">
    <location>
        <begin position="135"/>
        <end position="146"/>
    </location>
</feature>
<keyword evidence="4" id="KW-1185">Reference proteome</keyword>
<name>G0P4D8_CAEBE</name>
<dbReference type="EMBL" id="GL380061">
    <property type="protein sequence ID" value="EGT44676.1"/>
    <property type="molecule type" value="Genomic_DNA"/>
</dbReference>
<proteinExistence type="predicted"/>
<protein>
    <submittedName>
        <fullName evidence="3">Uncharacterized protein</fullName>
    </submittedName>
</protein>
<dbReference type="HOGENOM" id="CLU_790457_0_0_1"/>
<feature type="compositionally biased region" description="Acidic residues" evidence="1">
    <location>
        <begin position="187"/>
        <end position="203"/>
    </location>
</feature>
<keyword evidence="2" id="KW-0732">Signal</keyword>
<dbReference type="OrthoDB" id="5876677at2759"/>
<evidence type="ECO:0000313" key="3">
    <source>
        <dbReference type="EMBL" id="EGT44676.1"/>
    </source>
</evidence>
<sequence>MNWNSVLLLLLLAFLLVFHVICPPTYMFSHAPPAPPGSVLNGAFGGEPKDDVAVWRITTPNATSKEVTTQKPTKEEPTTKELTTEEPTTAEPSTEEPTTKEITTEEPTTEVPTTEEPTTEEPTTEEPTTEEFTTEEATTVVPTTEEATTEEHTTAEPTTEEPSTANPTTEEPTTAEPTTEQPTTEEPSTEEPTTEEATTEEPTTEEKTTEALTTEEVTTEEATTEADNKVSATTDDLMWILNSANGRIFQEKLPDGTPIKDLGTEYKVYNGTTDWSRIVANENGLYVLHPVQSKVETAIFDPFTIGQVLGYVYEKQEFGDKKPPGGKYTIELMGKQIPTKRSAYPGKSRRATLIFTKKNDHF</sequence>
<feature type="compositionally biased region" description="Acidic residues" evidence="1">
    <location>
        <begin position="117"/>
        <end position="134"/>
    </location>
</feature>
<feature type="compositionally biased region" description="Low complexity" evidence="1">
    <location>
        <begin position="105"/>
        <end position="116"/>
    </location>
</feature>
<organism evidence="4">
    <name type="scientific">Caenorhabditis brenneri</name>
    <name type="common">Nematode worm</name>
    <dbReference type="NCBI Taxonomy" id="135651"/>
    <lineage>
        <taxon>Eukaryota</taxon>
        <taxon>Metazoa</taxon>
        <taxon>Ecdysozoa</taxon>
        <taxon>Nematoda</taxon>
        <taxon>Chromadorea</taxon>
        <taxon>Rhabditida</taxon>
        <taxon>Rhabditina</taxon>
        <taxon>Rhabditomorpha</taxon>
        <taxon>Rhabditoidea</taxon>
        <taxon>Rhabditidae</taxon>
        <taxon>Peloderinae</taxon>
        <taxon>Caenorhabditis</taxon>
    </lineage>
</organism>
<reference evidence="4" key="1">
    <citation type="submission" date="2011-07" db="EMBL/GenBank/DDBJ databases">
        <authorList>
            <consortium name="Caenorhabditis brenneri Sequencing and Analysis Consortium"/>
            <person name="Wilson R.K."/>
        </authorList>
    </citation>
    <scope>NUCLEOTIDE SEQUENCE [LARGE SCALE GENOMIC DNA]</scope>
    <source>
        <strain evidence="4">PB2801</strain>
    </source>
</reference>
<feature type="compositionally biased region" description="Low complexity" evidence="1">
    <location>
        <begin position="85"/>
        <end position="96"/>
    </location>
</feature>
<feature type="region of interest" description="Disordered" evidence="1">
    <location>
        <begin position="59"/>
        <end position="230"/>
    </location>
</feature>
<gene>
    <name evidence="3" type="ORF">CAEBREN_15370</name>
</gene>
<feature type="compositionally biased region" description="Low complexity" evidence="1">
    <location>
        <begin position="155"/>
        <end position="186"/>
    </location>
</feature>
<dbReference type="PANTHER" id="PTHR35383:SF1">
    <property type="entry name" value="MUCIN 12EA-RELATED"/>
    <property type="match status" value="1"/>
</dbReference>
<evidence type="ECO:0000256" key="1">
    <source>
        <dbReference type="SAM" id="MobiDB-lite"/>
    </source>
</evidence>
<dbReference type="PANTHER" id="PTHR35383">
    <property type="entry name" value="MUCIN 12EA-RELATED"/>
    <property type="match status" value="1"/>
</dbReference>
<evidence type="ECO:0000256" key="2">
    <source>
        <dbReference type="SAM" id="SignalP"/>
    </source>
</evidence>